<gene>
    <name evidence="1" type="ORF">ISU02_03625</name>
</gene>
<protein>
    <submittedName>
        <fullName evidence="1">C_GCAxxG_C_C family protein</fullName>
    </submittedName>
</protein>
<dbReference type="EMBL" id="JADKNH010000002">
    <property type="protein sequence ID" value="MBF4692187.1"/>
    <property type="molecule type" value="Genomic_DNA"/>
</dbReference>
<evidence type="ECO:0000313" key="2">
    <source>
        <dbReference type="Proteomes" id="UP000614200"/>
    </source>
</evidence>
<dbReference type="Proteomes" id="UP000614200">
    <property type="component" value="Unassembled WGS sequence"/>
</dbReference>
<reference evidence="1 2" key="1">
    <citation type="submission" date="2020-11" db="EMBL/GenBank/DDBJ databases">
        <title>Fusibacter basophilias sp. nov.</title>
        <authorList>
            <person name="Qiu D."/>
        </authorList>
    </citation>
    <scope>NUCLEOTIDE SEQUENCE [LARGE SCALE GENOMIC DNA]</scope>
    <source>
        <strain evidence="1 2">Q10-2</strain>
    </source>
</reference>
<dbReference type="NCBIfam" id="TIGR01909">
    <property type="entry name" value="C_GCAxxG_C_C"/>
    <property type="match status" value="1"/>
</dbReference>
<name>A0ABR9ZNZ3_9FIRM</name>
<proteinExistence type="predicted"/>
<comment type="caution">
    <text evidence="1">The sequence shown here is derived from an EMBL/GenBank/DDBJ whole genome shotgun (WGS) entry which is preliminary data.</text>
</comment>
<accession>A0ABR9ZNZ3</accession>
<dbReference type="InterPro" id="IPR010181">
    <property type="entry name" value="CGCAxxGCC_motif"/>
</dbReference>
<sequence length="171" mass="19105">MIDDQIKKKAVDLASKNFAEALSCSESVFYALICTDIIDVPEECVAMATAFGGGIALSGNTCGALIAAEMALGSIWGFKNPYSMTMEQRQWIPRNLKLRRFNNLVQDFKSEFESVNCQEICDSNGFYGSDKCKDICRKIVPYITGRVIDYINIDEKTGDTMPYGYNIMNLK</sequence>
<dbReference type="Pfam" id="PF09719">
    <property type="entry name" value="C_GCAxxG_C_C"/>
    <property type="match status" value="1"/>
</dbReference>
<keyword evidence="2" id="KW-1185">Reference proteome</keyword>
<evidence type="ECO:0000313" key="1">
    <source>
        <dbReference type="EMBL" id="MBF4692187.1"/>
    </source>
</evidence>
<dbReference type="RefSeq" id="WP_194700429.1">
    <property type="nucleotide sequence ID" value="NZ_JADKNH010000002.1"/>
</dbReference>
<organism evidence="1 2">
    <name type="scientific">Fusibacter ferrireducens</name>
    <dbReference type="NCBI Taxonomy" id="2785058"/>
    <lineage>
        <taxon>Bacteria</taxon>
        <taxon>Bacillati</taxon>
        <taxon>Bacillota</taxon>
        <taxon>Clostridia</taxon>
        <taxon>Eubacteriales</taxon>
        <taxon>Eubacteriales Family XII. Incertae Sedis</taxon>
        <taxon>Fusibacter</taxon>
    </lineage>
</organism>